<evidence type="ECO:0000256" key="1">
    <source>
        <dbReference type="HAMAP-Rule" id="MF_00386"/>
    </source>
</evidence>
<dbReference type="GO" id="GO:0005886">
    <property type="term" value="C:plasma membrane"/>
    <property type="evidence" value="ECO:0007669"/>
    <property type="project" value="UniProtKB-SubCell"/>
</dbReference>
<evidence type="ECO:0000313" key="3">
    <source>
        <dbReference type="Proteomes" id="UP000006764"/>
    </source>
</evidence>
<comment type="function">
    <text evidence="1">Could be involved in insertion of integral membrane proteins into the membrane.</text>
</comment>
<dbReference type="AlphaFoldDB" id="A0A0B4XQP6"/>
<dbReference type="HAMAP" id="MF_00386">
    <property type="entry name" value="UPF0161_YidD"/>
    <property type="match status" value="1"/>
</dbReference>
<dbReference type="Proteomes" id="UP000006764">
    <property type="component" value="Chromosome"/>
</dbReference>
<gene>
    <name evidence="2" type="ORF">S7S_15370</name>
</gene>
<keyword evidence="1" id="KW-0472">Membrane</keyword>
<organism evidence="2 3">
    <name type="scientific">Isoalcanivorax pacificus W11-5</name>
    <dbReference type="NCBI Taxonomy" id="391936"/>
    <lineage>
        <taxon>Bacteria</taxon>
        <taxon>Pseudomonadati</taxon>
        <taxon>Pseudomonadota</taxon>
        <taxon>Gammaproteobacteria</taxon>
        <taxon>Oceanospirillales</taxon>
        <taxon>Alcanivoracaceae</taxon>
        <taxon>Isoalcanivorax</taxon>
    </lineage>
</organism>
<name>A0A0B4XQP6_9GAMM</name>
<accession>A0A0B4XQP6</accession>
<dbReference type="RefSeq" id="WP_008733530.1">
    <property type="nucleotide sequence ID" value="NZ_CP004387.1"/>
</dbReference>
<protein>
    <recommendedName>
        <fullName evidence="1">Putative membrane protein insertion efficiency factor</fullName>
    </recommendedName>
</protein>
<keyword evidence="3" id="KW-1185">Reference proteome</keyword>
<dbReference type="KEGG" id="apac:S7S_15370"/>
<dbReference type="PANTHER" id="PTHR33383:SF1">
    <property type="entry name" value="MEMBRANE PROTEIN INSERTION EFFICIENCY FACTOR-RELATED"/>
    <property type="match status" value="1"/>
</dbReference>
<dbReference type="SMART" id="SM01234">
    <property type="entry name" value="Haemolytic"/>
    <property type="match status" value="1"/>
</dbReference>
<dbReference type="Pfam" id="PF01809">
    <property type="entry name" value="YidD"/>
    <property type="match status" value="1"/>
</dbReference>
<dbReference type="EMBL" id="CP004387">
    <property type="protein sequence ID" value="AJD49486.1"/>
    <property type="molecule type" value="Genomic_DNA"/>
</dbReference>
<dbReference type="PANTHER" id="PTHR33383">
    <property type="entry name" value="MEMBRANE PROTEIN INSERTION EFFICIENCY FACTOR-RELATED"/>
    <property type="match status" value="1"/>
</dbReference>
<sequence>MVKSLLLGMIRLYQFLLSPWVGNQCRFYPTCSEYARLAIIHHGSLQGSWLATKRVCRCHPWHPGGFDPVPGVPLPEDAHPEADDDAR</sequence>
<comment type="similarity">
    <text evidence="1">Belongs to the UPF0161 family.</text>
</comment>
<dbReference type="HOGENOM" id="CLU_144811_6_0_6"/>
<keyword evidence="1" id="KW-1003">Cell membrane</keyword>
<dbReference type="NCBIfam" id="TIGR00278">
    <property type="entry name" value="membrane protein insertion efficiency factor YidD"/>
    <property type="match status" value="1"/>
</dbReference>
<dbReference type="InterPro" id="IPR002696">
    <property type="entry name" value="Membr_insert_effic_factor_YidD"/>
</dbReference>
<comment type="subcellular location">
    <subcellularLocation>
        <location evidence="1">Cell membrane</location>
        <topology evidence="1">Peripheral membrane protein</topology>
        <orientation evidence="1">Cytoplasmic side</orientation>
    </subcellularLocation>
</comment>
<reference evidence="2 3" key="1">
    <citation type="journal article" date="2012" name="J. Bacteriol.">
        <title>Genome sequence of an alkane-degrading bacterium, Alcanivorax pacificus type strain W11-5, isolated from deep sea sediment.</title>
        <authorList>
            <person name="Lai Q."/>
            <person name="Shao Z."/>
        </authorList>
    </citation>
    <scope>NUCLEOTIDE SEQUENCE [LARGE SCALE GENOMIC DNA]</scope>
    <source>
        <strain evidence="2 3">W11-5</strain>
    </source>
</reference>
<dbReference type="STRING" id="391936.S7S_15370"/>
<evidence type="ECO:0000313" key="2">
    <source>
        <dbReference type="EMBL" id="AJD49486.1"/>
    </source>
</evidence>
<proteinExistence type="inferred from homology"/>